<keyword evidence="12" id="KW-0325">Glycoprotein</keyword>
<dbReference type="PANTHER" id="PTHR10869:SF156">
    <property type="entry name" value="PROLYL 4-HYDROXYLASE SUBUNIT ALPHA-2"/>
    <property type="match status" value="1"/>
</dbReference>
<dbReference type="Gene3D" id="2.60.120.620">
    <property type="entry name" value="q2cbj1_9rhob like domain"/>
    <property type="match status" value="3"/>
</dbReference>
<dbReference type="InterPro" id="IPR005123">
    <property type="entry name" value="Oxoglu/Fe-dep_dioxygenase_dom"/>
</dbReference>
<dbReference type="EC" id="1.14.11.2" evidence="5"/>
<dbReference type="FunCoup" id="G0NYH5">
    <property type="interactions" value="779"/>
</dbReference>
<dbReference type="STRING" id="135651.G0NYH5"/>
<evidence type="ECO:0000256" key="2">
    <source>
        <dbReference type="ARBA" id="ARBA00002035"/>
    </source>
</evidence>
<dbReference type="OrthoDB" id="5850448at2759"/>
<gene>
    <name evidence="15" type="primary">Cbn-phy-2</name>
    <name evidence="15" type="ORF">CAEBREN_23072</name>
</gene>
<evidence type="ECO:0000256" key="4">
    <source>
        <dbReference type="ARBA" id="ARBA00006511"/>
    </source>
</evidence>
<keyword evidence="10" id="KW-0560">Oxidoreductase</keyword>
<dbReference type="GO" id="GO:0004656">
    <property type="term" value="F:procollagen-proline 4-dioxygenase activity"/>
    <property type="evidence" value="ECO:0007669"/>
    <property type="project" value="UniProtKB-EC"/>
</dbReference>
<evidence type="ECO:0000256" key="6">
    <source>
        <dbReference type="ARBA" id="ARBA00022723"/>
    </source>
</evidence>
<dbReference type="Gene3D" id="1.25.40.10">
    <property type="entry name" value="Tetratricopeptide repeat domain"/>
    <property type="match status" value="1"/>
</dbReference>
<dbReference type="AlphaFoldDB" id="G0NYH5"/>
<protein>
    <recommendedName>
        <fullName evidence="5">procollagen-proline 4-dioxygenase</fullName>
        <ecNumber evidence="5">1.14.11.2</ecNumber>
    </recommendedName>
</protein>
<keyword evidence="11" id="KW-0408">Iron</keyword>
<dbReference type="EMBL" id="GL379981">
    <property type="protein sequence ID" value="EGT40106.1"/>
    <property type="molecule type" value="Genomic_DNA"/>
</dbReference>
<evidence type="ECO:0000256" key="7">
    <source>
        <dbReference type="ARBA" id="ARBA00022824"/>
    </source>
</evidence>
<proteinExistence type="inferred from homology"/>
<keyword evidence="16" id="KW-1185">Reference proteome</keyword>
<evidence type="ECO:0000259" key="14">
    <source>
        <dbReference type="PROSITE" id="PS51471"/>
    </source>
</evidence>
<accession>G0NYH5</accession>
<comment type="function">
    <text evidence="2">Catalyzes the post-translational formation of 4-hydroxyproline in -Xaa-Pro-Gly- sequences in collagens and other proteins.</text>
</comment>
<evidence type="ECO:0000256" key="10">
    <source>
        <dbReference type="ARBA" id="ARBA00023002"/>
    </source>
</evidence>
<dbReference type="SMART" id="SM00702">
    <property type="entry name" value="P4Hc"/>
    <property type="match status" value="1"/>
</dbReference>
<dbReference type="Pfam" id="PF13640">
    <property type="entry name" value="2OG-FeII_Oxy_3"/>
    <property type="match status" value="1"/>
</dbReference>
<evidence type="ECO:0000313" key="15">
    <source>
        <dbReference type="EMBL" id="EGT40106.1"/>
    </source>
</evidence>
<evidence type="ECO:0000256" key="5">
    <source>
        <dbReference type="ARBA" id="ARBA00012269"/>
    </source>
</evidence>
<feature type="signal peptide" evidence="13">
    <location>
        <begin position="1"/>
        <end position="16"/>
    </location>
</feature>
<feature type="chain" id="PRO_5003406015" description="procollagen-proline 4-dioxygenase" evidence="13">
    <location>
        <begin position="17"/>
        <end position="607"/>
    </location>
</feature>
<dbReference type="InParanoid" id="G0NYH5"/>
<dbReference type="InterPro" id="IPR044862">
    <property type="entry name" value="Pro_4_hyd_alph_FE2OG_OXY"/>
</dbReference>
<evidence type="ECO:0000313" key="16">
    <source>
        <dbReference type="Proteomes" id="UP000008068"/>
    </source>
</evidence>
<dbReference type="GO" id="GO:0031418">
    <property type="term" value="F:L-ascorbic acid binding"/>
    <property type="evidence" value="ECO:0007669"/>
    <property type="project" value="UniProtKB-KW"/>
</dbReference>
<dbReference type="PROSITE" id="PS51471">
    <property type="entry name" value="FE2OG_OXY"/>
    <property type="match status" value="1"/>
</dbReference>
<comment type="similarity">
    <text evidence="4">Belongs to the P4HA family.</text>
</comment>
<keyword evidence="13" id="KW-0732">Signal</keyword>
<evidence type="ECO:0000256" key="11">
    <source>
        <dbReference type="ARBA" id="ARBA00023004"/>
    </source>
</evidence>
<comment type="cofactor">
    <cofactor evidence="1">
        <name>L-ascorbate</name>
        <dbReference type="ChEBI" id="CHEBI:38290"/>
    </cofactor>
</comment>
<dbReference type="Pfam" id="PF08336">
    <property type="entry name" value="P4Ha_N"/>
    <property type="match status" value="1"/>
</dbReference>
<keyword evidence="6" id="KW-0479">Metal-binding</keyword>
<organism evidence="16">
    <name type="scientific">Caenorhabditis brenneri</name>
    <name type="common">Nematode worm</name>
    <dbReference type="NCBI Taxonomy" id="135651"/>
    <lineage>
        <taxon>Eukaryota</taxon>
        <taxon>Metazoa</taxon>
        <taxon>Ecdysozoa</taxon>
        <taxon>Nematoda</taxon>
        <taxon>Chromadorea</taxon>
        <taxon>Rhabditida</taxon>
        <taxon>Rhabditina</taxon>
        <taxon>Rhabditomorpha</taxon>
        <taxon>Rhabditoidea</taxon>
        <taxon>Rhabditidae</taxon>
        <taxon>Peloderinae</taxon>
        <taxon>Caenorhabditis</taxon>
    </lineage>
</organism>
<evidence type="ECO:0000256" key="8">
    <source>
        <dbReference type="ARBA" id="ARBA00022896"/>
    </source>
</evidence>
<keyword evidence="7" id="KW-0256">Endoplasmic reticulum</keyword>
<dbReference type="Proteomes" id="UP000008068">
    <property type="component" value="Unassembled WGS sequence"/>
</dbReference>
<dbReference type="InterPro" id="IPR011990">
    <property type="entry name" value="TPR-like_helical_dom_sf"/>
</dbReference>
<sequence>MRTAVLVCLLAALAHADLFTAIADLQHMLGAEKDVTTVIDKYIAAERERLDDLRRYAHEYVHRNAHAEAVGPEFVTNPINAYLLIKRLTSEWKKVENIMLNNKANTFLKNITDNRERSEVKFPGEEDLSGAAIALLRLQDTYKLDTLDLSNGVIRGEKVSNKLSGHDTFEVGRAAYNQKDYYHCLMWMQVALNKIENESPPTVEESEILEYLAYSLYQQGNVRRALSLTKRLAKIAPNHPRAKGNVKWYEDMLQGKDMVGDLPPIVNKRVEFDGIVERDAYEALCRGEIPPVEEKWRNKLRCYLKRDKPFLKIAPIKVEILRFDPLAVLFKNVISDSEIEVIKELASPKLERATVKGPDGTLITVDYRIAKRLVNWNTLHIVSPKGGFPKSKKMKNKCLVGFSAWLKGDLDPVIDRVNRRIEDFTGLNQATSEELQVANYGLGGHYDPHFDFARIANYGLGGHYEPHYDMSLRGVPEPYGKNGNRIATVLFYKEEKNAFKTLNTGNRIATVLFYMSQPELGGATVFNHLGTAVFPSKNDALFWYNLRRDGEGDLRTRHAACPVLLGVKWVSNKWIHEKGQEFTRPCGLEEGVQENFVGDLSPYANDP</sequence>
<dbReference type="InterPro" id="IPR013547">
    <property type="entry name" value="P4H_N"/>
</dbReference>
<dbReference type="eggNOG" id="KOG1591">
    <property type="taxonomic scope" value="Eukaryota"/>
</dbReference>
<dbReference type="GO" id="GO:0005506">
    <property type="term" value="F:iron ion binding"/>
    <property type="evidence" value="ECO:0007669"/>
    <property type="project" value="InterPro"/>
</dbReference>
<evidence type="ECO:0000256" key="3">
    <source>
        <dbReference type="ARBA" id="ARBA00004319"/>
    </source>
</evidence>
<keyword evidence="9" id="KW-0223">Dioxygenase</keyword>
<dbReference type="Gene3D" id="6.10.140.1460">
    <property type="match status" value="1"/>
</dbReference>
<dbReference type="Pfam" id="PF23558">
    <property type="entry name" value="TPR_P4H"/>
    <property type="match status" value="1"/>
</dbReference>
<keyword evidence="8" id="KW-0847">Vitamin C</keyword>
<evidence type="ECO:0000256" key="1">
    <source>
        <dbReference type="ARBA" id="ARBA00001961"/>
    </source>
</evidence>
<reference evidence="16" key="1">
    <citation type="submission" date="2011-07" db="EMBL/GenBank/DDBJ databases">
        <authorList>
            <consortium name="Caenorhabditis brenneri Sequencing and Analysis Consortium"/>
            <person name="Wilson R.K."/>
        </authorList>
    </citation>
    <scope>NUCLEOTIDE SEQUENCE [LARGE SCALE GENOMIC DNA]</scope>
    <source>
        <strain evidence="16">PB2801</strain>
    </source>
</reference>
<dbReference type="InterPro" id="IPR045054">
    <property type="entry name" value="P4HA-like"/>
</dbReference>
<comment type="subcellular location">
    <subcellularLocation>
        <location evidence="3">Endoplasmic reticulum lumen</location>
    </subcellularLocation>
</comment>
<evidence type="ECO:0000256" key="9">
    <source>
        <dbReference type="ARBA" id="ARBA00022964"/>
    </source>
</evidence>
<name>G0NYH5_CAEBE</name>
<dbReference type="FunFam" id="1.25.40.10:FF:000006">
    <property type="entry name" value="Prolyl 4-hydroxylase subunit alpha 2"/>
    <property type="match status" value="1"/>
</dbReference>
<dbReference type="HOGENOM" id="CLU_024155_1_1_1"/>
<dbReference type="PANTHER" id="PTHR10869">
    <property type="entry name" value="PROLYL 4-HYDROXYLASE ALPHA SUBUNIT"/>
    <property type="match status" value="1"/>
</dbReference>
<dbReference type="GO" id="GO:0005788">
    <property type="term" value="C:endoplasmic reticulum lumen"/>
    <property type="evidence" value="ECO:0007669"/>
    <property type="project" value="UniProtKB-SubCell"/>
</dbReference>
<evidence type="ECO:0000256" key="13">
    <source>
        <dbReference type="SAM" id="SignalP"/>
    </source>
</evidence>
<feature type="domain" description="Fe2OG dioxygenase" evidence="14">
    <location>
        <begin position="449"/>
        <end position="577"/>
    </location>
</feature>
<dbReference type="InterPro" id="IPR059068">
    <property type="entry name" value="TPR_P4H"/>
</dbReference>
<evidence type="ECO:0000256" key="12">
    <source>
        <dbReference type="ARBA" id="ARBA00023180"/>
    </source>
</evidence>
<dbReference type="InterPro" id="IPR006620">
    <property type="entry name" value="Pro_4_hyd_alph"/>
</dbReference>
<dbReference type="SUPFAM" id="SSF48452">
    <property type="entry name" value="TPR-like"/>
    <property type="match status" value="1"/>
</dbReference>